<gene>
    <name evidence="2" type="ORF">CEUSTIGMA_g1639.t1</name>
</gene>
<dbReference type="EMBL" id="BEGY01000006">
    <property type="protein sequence ID" value="GAX74190.1"/>
    <property type="molecule type" value="Genomic_DNA"/>
</dbReference>
<comment type="caution">
    <text evidence="2">The sequence shown here is derived from an EMBL/GenBank/DDBJ whole genome shotgun (WGS) entry which is preliminary data.</text>
</comment>
<reference evidence="2 3" key="1">
    <citation type="submission" date="2017-08" db="EMBL/GenBank/DDBJ databases">
        <title>Acidophilic green algal genome provides insights into adaptation to an acidic environment.</title>
        <authorList>
            <person name="Hirooka S."/>
            <person name="Hirose Y."/>
            <person name="Kanesaki Y."/>
            <person name="Higuchi S."/>
            <person name="Fujiwara T."/>
            <person name="Onuma R."/>
            <person name="Era A."/>
            <person name="Ohbayashi R."/>
            <person name="Uzuka A."/>
            <person name="Nozaki H."/>
            <person name="Yoshikawa H."/>
            <person name="Miyagishima S.Y."/>
        </authorList>
    </citation>
    <scope>NUCLEOTIDE SEQUENCE [LARGE SCALE GENOMIC DNA]</scope>
    <source>
        <strain evidence="2 3">NIES-2499</strain>
    </source>
</reference>
<accession>A0A250WUF2</accession>
<sequence>MNAKLVGKFRSCSTHANCSGYRSSGHVLMKRRLTCKRDIRLHSGPDHSDSDTVFVLKLVAWSFVGGAMIKYGSLLFPVAFSPDPAIATLCVASPPILYAIATLLSQKKSGSSSSST</sequence>
<keyword evidence="1" id="KW-1133">Transmembrane helix</keyword>
<evidence type="ECO:0000313" key="2">
    <source>
        <dbReference type="EMBL" id="GAX74190.1"/>
    </source>
</evidence>
<keyword evidence="1" id="KW-0812">Transmembrane</keyword>
<dbReference type="OrthoDB" id="530299at2759"/>
<dbReference type="Proteomes" id="UP000232323">
    <property type="component" value="Unassembled WGS sequence"/>
</dbReference>
<keyword evidence="3" id="KW-1185">Reference proteome</keyword>
<evidence type="ECO:0000313" key="3">
    <source>
        <dbReference type="Proteomes" id="UP000232323"/>
    </source>
</evidence>
<feature type="transmembrane region" description="Helical" evidence="1">
    <location>
        <begin position="85"/>
        <end position="104"/>
    </location>
</feature>
<protein>
    <submittedName>
        <fullName evidence="2">Uncharacterized protein</fullName>
    </submittedName>
</protein>
<name>A0A250WUF2_9CHLO</name>
<feature type="transmembrane region" description="Helical" evidence="1">
    <location>
        <begin position="58"/>
        <end position="79"/>
    </location>
</feature>
<proteinExistence type="predicted"/>
<dbReference type="AlphaFoldDB" id="A0A250WUF2"/>
<keyword evidence="1" id="KW-0472">Membrane</keyword>
<evidence type="ECO:0000256" key="1">
    <source>
        <dbReference type="SAM" id="Phobius"/>
    </source>
</evidence>
<organism evidence="2 3">
    <name type="scientific">Chlamydomonas eustigma</name>
    <dbReference type="NCBI Taxonomy" id="1157962"/>
    <lineage>
        <taxon>Eukaryota</taxon>
        <taxon>Viridiplantae</taxon>
        <taxon>Chlorophyta</taxon>
        <taxon>core chlorophytes</taxon>
        <taxon>Chlorophyceae</taxon>
        <taxon>CS clade</taxon>
        <taxon>Chlamydomonadales</taxon>
        <taxon>Chlamydomonadaceae</taxon>
        <taxon>Chlamydomonas</taxon>
    </lineage>
</organism>
<dbReference type="PANTHER" id="PTHR37224">
    <property type="entry name" value="OS02G0804400 PROTEIN"/>
    <property type="match status" value="1"/>
</dbReference>